<dbReference type="KEGG" id="sgb:WQO_34140"/>
<organism evidence="2 3">
    <name type="scientific">Streptomyces globisporus C-1027</name>
    <dbReference type="NCBI Taxonomy" id="1172567"/>
    <lineage>
        <taxon>Bacteria</taxon>
        <taxon>Bacillati</taxon>
        <taxon>Actinomycetota</taxon>
        <taxon>Actinomycetes</taxon>
        <taxon>Kitasatosporales</taxon>
        <taxon>Streptomycetaceae</taxon>
        <taxon>Streptomyces</taxon>
    </lineage>
</organism>
<sequence>MTMTRTPRPAALTAALALSLGTLSLTGCTSNDEQLAYQTDYANHQPLRTTGYPTVGSLRTVQQIVWHLADRDADALAALHTEDGDANSAARAWIKAYSKDAQGQVTADFLDEGSVRQQVILHFAETKRTQEITVRINNDVWGVVLDSPKPAKESP</sequence>
<name>A0A0U3L0S1_STRGL</name>
<accession>A0A0U3L0S1</accession>
<dbReference type="Proteomes" id="UP000064183">
    <property type="component" value="Plasmid SGLP1"/>
</dbReference>
<gene>
    <name evidence="2" type="ORF">WQO_34140</name>
</gene>
<evidence type="ECO:0008006" key="4">
    <source>
        <dbReference type="Google" id="ProtNLM"/>
    </source>
</evidence>
<dbReference type="EMBL" id="CP013739">
    <property type="protein sequence ID" value="ALU98486.1"/>
    <property type="molecule type" value="Genomic_DNA"/>
</dbReference>
<proteinExistence type="predicted"/>
<feature type="signal peptide" evidence="1">
    <location>
        <begin position="1"/>
        <end position="27"/>
    </location>
</feature>
<feature type="chain" id="PRO_5039716833" description="Lipoprotein" evidence="1">
    <location>
        <begin position="28"/>
        <end position="155"/>
    </location>
</feature>
<protein>
    <recommendedName>
        <fullName evidence="4">Lipoprotein</fullName>
    </recommendedName>
</protein>
<evidence type="ECO:0000256" key="1">
    <source>
        <dbReference type="SAM" id="SignalP"/>
    </source>
</evidence>
<evidence type="ECO:0000313" key="2">
    <source>
        <dbReference type="EMBL" id="ALU98486.1"/>
    </source>
</evidence>
<dbReference type="AlphaFoldDB" id="A0A0U3L0S1"/>
<keyword evidence="2" id="KW-0614">Plasmid</keyword>
<geneLocation type="plasmid" evidence="2 3">
    <name>SGLP1</name>
</geneLocation>
<evidence type="ECO:0000313" key="3">
    <source>
        <dbReference type="Proteomes" id="UP000064183"/>
    </source>
</evidence>
<reference evidence="2 3" key="1">
    <citation type="journal article" date="2012" name="J. Bacteriol.">
        <title>Draft genome sequence of Streptomyces globisporus C-1027, which produces an antitumor antibiotic consisting of a nine-membered enediyne with a chromoprotein.</title>
        <authorList>
            <person name="Wang L."/>
            <person name="Wang S."/>
            <person name="He Q."/>
            <person name="Yu T."/>
            <person name="Li Q."/>
            <person name="Hong B."/>
        </authorList>
    </citation>
    <scope>NUCLEOTIDE SEQUENCE [LARGE SCALE GENOMIC DNA]</scope>
    <source>
        <strain evidence="2 3">C-1027</strain>
        <plasmid evidence="2 3">SGLP1</plasmid>
    </source>
</reference>
<dbReference type="PROSITE" id="PS51257">
    <property type="entry name" value="PROKAR_LIPOPROTEIN"/>
    <property type="match status" value="1"/>
</dbReference>
<keyword evidence="1" id="KW-0732">Signal</keyword>